<dbReference type="EC" id="1.14.-.-" evidence="2"/>
<name>A0ABW9LS17_9MYCO</name>
<dbReference type="PROSITE" id="PS51725">
    <property type="entry name" value="ABM"/>
    <property type="match status" value="1"/>
</dbReference>
<dbReference type="GO" id="GO:0004497">
    <property type="term" value="F:monooxygenase activity"/>
    <property type="evidence" value="ECO:0007669"/>
    <property type="project" value="UniProtKB-KW"/>
</dbReference>
<dbReference type="RefSeq" id="WP_409549175.1">
    <property type="nucleotide sequence ID" value="NZ_JBKBDE010000002.1"/>
</dbReference>
<dbReference type="SUPFAM" id="SSF54909">
    <property type="entry name" value="Dimeric alpha+beta barrel"/>
    <property type="match status" value="1"/>
</dbReference>
<comment type="caution">
    <text evidence="2">The sequence shown here is derived from an EMBL/GenBank/DDBJ whole genome shotgun (WGS) entry which is preliminary data.</text>
</comment>
<gene>
    <name evidence="2" type="ORF">ACK4CP_08055</name>
</gene>
<accession>A0ABW9LS17</accession>
<dbReference type="Gene3D" id="3.30.70.100">
    <property type="match status" value="1"/>
</dbReference>
<protein>
    <submittedName>
        <fullName evidence="2">Antibiotic biosynthesis monooxygenase family protein</fullName>
        <ecNumber evidence="2">1.14.-.-</ecNumber>
    </submittedName>
</protein>
<keyword evidence="2" id="KW-0560">Oxidoreductase</keyword>
<reference evidence="2 3" key="1">
    <citation type="submission" date="2024-12" db="EMBL/GenBank/DDBJ databases">
        <title>The coexistence of Mycolicibacterium septicum and Mycolicibacterium nivoides in clinical samples.</title>
        <authorList>
            <person name="Wang C."/>
            <person name="Feng Y."/>
            <person name="Zong Z."/>
        </authorList>
    </citation>
    <scope>NUCLEOTIDE SEQUENCE [LARGE SCALE GENOMIC DNA]</scope>
    <source>
        <strain evidence="2 3">120310</strain>
    </source>
</reference>
<feature type="domain" description="ABM" evidence="1">
    <location>
        <begin position="15"/>
        <end position="111"/>
    </location>
</feature>
<evidence type="ECO:0000313" key="3">
    <source>
        <dbReference type="Proteomes" id="UP001635817"/>
    </source>
</evidence>
<keyword evidence="2" id="KW-0503">Monooxygenase</keyword>
<proteinExistence type="predicted"/>
<dbReference type="Pfam" id="PF03992">
    <property type="entry name" value="ABM"/>
    <property type="match status" value="1"/>
</dbReference>
<evidence type="ECO:0000259" key="1">
    <source>
        <dbReference type="PROSITE" id="PS51725"/>
    </source>
</evidence>
<dbReference type="InterPro" id="IPR011008">
    <property type="entry name" value="Dimeric_a/b-barrel"/>
</dbReference>
<dbReference type="Proteomes" id="UP001635817">
    <property type="component" value="Unassembled WGS sequence"/>
</dbReference>
<dbReference type="EMBL" id="JBKBDE010000002">
    <property type="protein sequence ID" value="MFN6550339.1"/>
    <property type="molecule type" value="Genomic_DNA"/>
</dbReference>
<sequence length="118" mass="13401">MPHPDNNSDIGDQTLTLINTVDVPADRVDEFLADWQQRATLMSTLPGFIDYTLHRAVDQDARFQLVNVAHWESREAFEAALSNPEFNALRDAARRAFDFTVTATPALYRVVASTRRHE</sequence>
<evidence type="ECO:0000313" key="2">
    <source>
        <dbReference type="EMBL" id="MFN6550339.1"/>
    </source>
</evidence>
<keyword evidence="3" id="KW-1185">Reference proteome</keyword>
<dbReference type="InterPro" id="IPR007138">
    <property type="entry name" value="ABM_dom"/>
</dbReference>
<organism evidence="2 3">
    <name type="scientific">Mycolicibacterium septicum</name>
    <dbReference type="NCBI Taxonomy" id="98668"/>
    <lineage>
        <taxon>Bacteria</taxon>
        <taxon>Bacillati</taxon>
        <taxon>Actinomycetota</taxon>
        <taxon>Actinomycetes</taxon>
        <taxon>Mycobacteriales</taxon>
        <taxon>Mycobacteriaceae</taxon>
        <taxon>Mycolicibacterium</taxon>
    </lineage>
</organism>